<keyword evidence="4" id="KW-1185">Reference proteome</keyword>
<dbReference type="OrthoDB" id="959017at2"/>
<evidence type="ECO:0000259" key="2">
    <source>
        <dbReference type="Pfam" id="PF13568"/>
    </source>
</evidence>
<dbReference type="Proteomes" id="UP000032229">
    <property type="component" value="Chromosome"/>
</dbReference>
<proteinExistence type="predicted"/>
<feature type="domain" description="Outer membrane protein beta-barrel" evidence="2">
    <location>
        <begin position="18"/>
        <end position="206"/>
    </location>
</feature>
<dbReference type="InterPro" id="IPR025665">
    <property type="entry name" value="Beta-barrel_OMP_2"/>
</dbReference>
<accession>A0A0C5WK56</accession>
<evidence type="ECO:0000313" key="4">
    <source>
        <dbReference type="Proteomes" id="UP000032229"/>
    </source>
</evidence>
<evidence type="ECO:0000313" key="3">
    <source>
        <dbReference type="EMBL" id="AJR03130.1"/>
    </source>
</evidence>
<feature type="chain" id="PRO_5002191842" description="Outer membrane protein beta-barrel domain-containing protein" evidence="1">
    <location>
        <begin position="20"/>
        <end position="231"/>
    </location>
</feature>
<name>A0A0C5WK56_9FLAO</name>
<sequence length="231" mass="26457">MKRSLILVLLLLFFKSAFSQEEPLNTVVDSLYREDQFYIGVTYNILGNKPEGLSQSGLSSGIHFGFIRDMPINENRNLAIGIGLGYSINSYNNNLLIEKNGNNNFSYSILDSNINFSKNKFITQELELPVEFRWRSSTPTSYNFWRFYAGVKIGYIILDKYKFSSDSGAFNINNLEDFNRLKYGLTASFGYNTWNIYLYYGLNNVFKDSATINGNPIGINILKVGLMFYIL</sequence>
<dbReference type="HOGENOM" id="CLU_069558_0_0_10"/>
<reference evidence="3 4" key="1">
    <citation type="submission" date="2014-02" db="EMBL/GenBank/DDBJ databases">
        <authorList>
            <person name="Young C.-C."/>
            <person name="Hameed A."/>
            <person name="Huang H.-C."/>
            <person name="Shahina M."/>
        </authorList>
    </citation>
    <scope>NUCLEOTIDE SEQUENCE [LARGE SCALE GENOMIC DNA]</scope>
    <source>
        <strain evidence="3 4">CC-SAMT-1</strain>
    </source>
</reference>
<dbReference type="PATRIC" id="fig|1454006.5.peg.1025"/>
<gene>
    <name evidence="3" type="ORF">AW14_05225</name>
</gene>
<dbReference type="STRING" id="1454006.AW14_05225"/>
<dbReference type="EMBL" id="CP007202">
    <property type="protein sequence ID" value="AJR03130.1"/>
    <property type="molecule type" value="Genomic_DNA"/>
</dbReference>
<organism evidence="3 4">
    <name type="scientific">Siansivirga zeaxanthinifaciens CC-SAMT-1</name>
    <dbReference type="NCBI Taxonomy" id="1454006"/>
    <lineage>
        <taxon>Bacteria</taxon>
        <taxon>Pseudomonadati</taxon>
        <taxon>Bacteroidota</taxon>
        <taxon>Flavobacteriia</taxon>
        <taxon>Flavobacteriales</taxon>
        <taxon>Flavobacteriaceae</taxon>
        <taxon>Siansivirga</taxon>
    </lineage>
</organism>
<feature type="signal peptide" evidence="1">
    <location>
        <begin position="1"/>
        <end position="19"/>
    </location>
</feature>
<protein>
    <recommendedName>
        <fullName evidence="2">Outer membrane protein beta-barrel domain-containing protein</fullName>
    </recommendedName>
</protein>
<evidence type="ECO:0000256" key="1">
    <source>
        <dbReference type="SAM" id="SignalP"/>
    </source>
</evidence>
<dbReference type="AlphaFoldDB" id="A0A0C5WK56"/>
<dbReference type="KEGG" id="sze:AW14_05225"/>
<dbReference type="Pfam" id="PF13568">
    <property type="entry name" value="OMP_b-brl_2"/>
    <property type="match status" value="1"/>
</dbReference>
<dbReference type="RefSeq" id="WP_044637833.1">
    <property type="nucleotide sequence ID" value="NZ_CP007202.1"/>
</dbReference>
<keyword evidence="1" id="KW-0732">Signal</keyword>